<evidence type="ECO:0007829" key="5">
    <source>
        <dbReference type="PeptideAtlas" id="A0A3B2W834"/>
    </source>
</evidence>
<reference evidence="6" key="2">
    <citation type="journal article" date="2010" name="Cell">
        <title>A tissue-specific atlas of mouse protein phosphorylation and expression.</title>
        <authorList>
            <person name="Huttlin E.L."/>
            <person name="Jedrychowski M.P."/>
            <person name="Elias J.E."/>
            <person name="Goswami T."/>
            <person name="Rad R."/>
            <person name="Beausoleil S.A."/>
            <person name="Villen J."/>
            <person name="Haas W."/>
            <person name="Sowa M.E."/>
            <person name="Gygi S.P."/>
        </authorList>
    </citation>
    <scope>IDENTIFICATION BY MASS SPECTROMETRY [LARGE SCALE ANALYSIS]</scope>
</reference>
<protein>
    <submittedName>
        <fullName evidence="2">Lon peptidase 1, mitochondrial</fullName>
    </submittedName>
</protein>
<dbReference type="Antibodypedia" id="811">
    <property type="antibodies" value="300 antibodies from 30 providers"/>
</dbReference>
<dbReference type="Proteomes" id="UP000000589">
    <property type="component" value="Chromosome 17"/>
</dbReference>
<reference evidence="2 4" key="3">
    <citation type="journal article" date="2011" name="PLoS Biol.">
        <title>Modernizing reference genome assemblies.</title>
        <authorList>
            <person name="Church D.M."/>
            <person name="Schneider V.A."/>
            <person name="Graves T."/>
            <person name="Auger K."/>
            <person name="Cunningham F."/>
            <person name="Bouk N."/>
            <person name="Chen H.C."/>
            <person name="Agarwala R."/>
            <person name="McLaren W.M."/>
            <person name="Ritchie G.R."/>
            <person name="Albracht D."/>
            <person name="Kremitzki M."/>
            <person name="Rock S."/>
            <person name="Kotkiewicz H."/>
            <person name="Kremitzki C."/>
            <person name="Wollam A."/>
            <person name="Trani L."/>
            <person name="Fulton L."/>
            <person name="Fulton R."/>
            <person name="Matthews L."/>
            <person name="Whitehead S."/>
            <person name="Chow W."/>
            <person name="Torrance J."/>
            <person name="Dunn M."/>
            <person name="Harden G."/>
            <person name="Threadgold G."/>
            <person name="Wood J."/>
            <person name="Collins J."/>
            <person name="Heath P."/>
            <person name="Griffiths G."/>
            <person name="Pelan S."/>
            <person name="Grafham D."/>
            <person name="Eichler E.E."/>
            <person name="Weinstock G."/>
            <person name="Mardis E.R."/>
            <person name="Wilson R.K."/>
            <person name="Howe K."/>
            <person name="Flicek P."/>
            <person name="Hubbard T."/>
        </authorList>
    </citation>
    <scope>NUCLEOTIDE SEQUENCE [LARGE SCALE GENOMIC DNA]</scope>
    <source>
        <strain evidence="2 4">C57BL/6J</strain>
    </source>
</reference>
<dbReference type="ExpressionAtlas" id="A0A3B2W834">
    <property type="expression patterns" value="baseline and differential"/>
</dbReference>
<sequence length="141" mass="14866">MAASTGYVRLWAAARCWVLRRPLLAVTGGRVPSASGSWLRRGCRACDMSAPWGGRVLPGGVQWRGLWDSGNRGGSDETSEGGAEDGATASTGEGPVVTALAPMTVPDVFPHLPLIAITRNPVFPRFIKIVEVTRAPAPLLC</sequence>
<keyword evidence="4" id="KW-1185">Reference proteome</keyword>
<evidence type="ECO:0000256" key="1">
    <source>
        <dbReference type="SAM" id="MobiDB-lite"/>
    </source>
</evidence>
<organism evidence="2 4">
    <name type="scientific">Mus musculus</name>
    <name type="common">Mouse</name>
    <dbReference type="NCBI Taxonomy" id="10090"/>
    <lineage>
        <taxon>Eukaryota</taxon>
        <taxon>Metazoa</taxon>
        <taxon>Chordata</taxon>
        <taxon>Craniata</taxon>
        <taxon>Vertebrata</taxon>
        <taxon>Euteleostomi</taxon>
        <taxon>Mammalia</taxon>
        <taxon>Eutheria</taxon>
        <taxon>Euarchontoglires</taxon>
        <taxon>Glires</taxon>
        <taxon>Rodentia</taxon>
        <taxon>Myomorpha</taxon>
        <taxon>Muroidea</taxon>
        <taxon>Muridae</taxon>
        <taxon>Murinae</taxon>
        <taxon>Mus</taxon>
        <taxon>Mus</taxon>
    </lineage>
</organism>
<dbReference type="GeneTree" id="ENSGT00530000063553"/>
<dbReference type="VEuPathDB" id="HostDB:ENSMUSG00000041168"/>
<dbReference type="AlphaFoldDB" id="A0A3B2W834"/>
<name>A0A3B2W834_MOUSE</name>
<dbReference type="AGR" id="MGI:1921392"/>
<reference evidence="2 4" key="1">
    <citation type="journal article" date="2009" name="PLoS Biol.">
        <title>Lineage-specific biology revealed by a finished genome assembly of the mouse.</title>
        <authorList>
            <consortium name="Mouse Genome Sequencing Consortium"/>
            <person name="Church D.M."/>
            <person name="Goodstadt L."/>
            <person name="Hillier L.W."/>
            <person name="Zody M.C."/>
            <person name="Goldstein S."/>
            <person name="She X."/>
            <person name="Bult C.J."/>
            <person name="Agarwala R."/>
            <person name="Cherry J.L."/>
            <person name="DiCuccio M."/>
            <person name="Hlavina W."/>
            <person name="Kapustin Y."/>
            <person name="Meric P."/>
            <person name="Maglott D."/>
            <person name="Birtle Z."/>
            <person name="Marques A.C."/>
            <person name="Graves T."/>
            <person name="Zhou S."/>
            <person name="Teague B."/>
            <person name="Potamousis K."/>
            <person name="Churas C."/>
            <person name="Place M."/>
            <person name="Herschleb J."/>
            <person name="Runnheim R."/>
            <person name="Forrest D."/>
            <person name="Amos-Landgraf J."/>
            <person name="Schwartz D.C."/>
            <person name="Cheng Z."/>
            <person name="Lindblad-Toh K."/>
            <person name="Eichler E.E."/>
            <person name="Ponting C.P."/>
        </authorList>
    </citation>
    <scope>NUCLEOTIDE SEQUENCE [LARGE SCALE GENOMIC DNA]</scope>
    <source>
        <strain evidence="2 4">C57BL/6J</strain>
    </source>
</reference>
<dbReference type="Ensembl" id="ENSMUST00000233732.2">
    <property type="protein sequence ID" value="ENSMUSP00000156840.2"/>
    <property type="gene ID" value="ENSMUSG00000041168.11"/>
</dbReference>
<evidence type="ECO:0007829" key="6">
    <source>
        <dbReference type="PubMed" id="21183079"/>
    </source>
</evidence>
<reference evidence="2" key="4">
    <citation type="submission" date="2025-08" db="UniProtKB">
        <authorList>
            <consortium name="Ensembl"/>
        </authorList>
    </citation>
    <scope>IDENTIFICATION</scope>
    <source>
        <strain evidence="2">C57BL/6J</strain>
    </source>
</reference>
<keyword evidence="5" id="KW-1267">Proteomics identification</keyword>
<gene>
    <name evidence="2 3" type="primary">Lonp1</name>
</gene>
<feature type="region of interest" description="Disordered" evidence="1">
    <location>
        <begin position="67"/>
        <end position="94"/>
    </location>
</feature>
<proteinExistence type="evidence at protein level"/>
<evidence type="ECO:0000313" key="4">
    <source>
        <dbReference type="Proteomes" id="UP000000589"/>
    </source>
</evidence>
<dbReference type="MGI" id="MGI:1921392">
    <property type="gene designation" value="Lonp1"/>
</dbReference>
<reference evidence="2" key="5">
    <citation type="submission" date="2025-09" db="UniProtKB">
        <authorList>
            <consortium name="Ensembl"/>
        </authorList>
    </citation>
    <scope>IDENTIFICATION</scope>
    <source>
        <strain evidence="2">C57BL/6J</strain>
    </source>
</reference>
<evidence type="ECO:0000313" key="3">
    <source>
        <dbReference type="MGI" id="MGI:1921392"/>
    </source>
</evidence>
<accession>A0A3B2W834</accession>
<dbReference type="Bgee" id="ENSMUSG00000041168">
    <property type="expression patterns" value="Expressed in adrenal medulla and 272 other cell types or tissues"/>
</dbReference>
<evidence type="ECO:0000313" key="2">
    <source>
        <dbReference type="Ensembl" id="ENSMUSP00000156840.2"/>
    </source>
</evidence>